<evidence type="ECO:0000256" key="1">
    <source>
        <dbReference type="SAM" id="Phobius"/>
    </source>
</evidence>
<evidence type="ECO:0000313" key="3">
    <source>
        <dbReference type="Proteomes" id="UP000305109"/>
    </source>
</evidence>
<protein>
    <submittedName>
        <fullName evidence="2">DUF2975 domain-containing protein</fullName>
    </submittedName>
</protein>
<feature type="transmembrane region" description="Helical" evidence="1">
    <location>
        <begin position="168"/>
        <end position="193"/>
    </location>
</feature>
<dbReference type="Proteomes" id="UP000305109">
    <property type="component" value="Unassembled WGS sequence"/>
</dbReference>
<keyword evidence="1" id="KW-0472">Membrane</keyword>
<evidence type="ECO:0000313" key="2">
    <source>
        <dbReference type="EMBL" id="TJZ76083.1"/>
    </source>
</evidence>
<keyword evidence="1" id="KW-1133">Transmembrane helix</keyword>
<name>A0ABY2RGM4_9NOCA</name>
<gene>
    <name evidence="2" type="ORF">FCG67_18935</name>
</gene>
<keyword evidence="3" id="KW-1185">Reference proteome</keyword>
<reference evidence="2 3" key="1">
    <citation type="submission" date="2019-04" db="EMBL/GenBank/DDBJ databases">
        <title>Rhodococcus oryzae sp. nov., a novel actinomycete isolated from rhizosphere soil of rice (Oryza sativa L.).</title>
        <authorList>
            <person name="Li C."/>
        </authorList>
    </citation>
    <scope>NUCLEOTIDE SEQUENCE [LARGE SCALE GENOMIC DNA]</scope>
    <source>
        <strain evidence="2 3">NEAU-CX67</strain>
    </source>
</reference>
<feature type="transmembrane region" description="Helical" evidence="1">
    <location>
        <begin position="18"/>
        <end position="40"/>
    </location>
</feature>
<proteinExistence type="predicted"/>
<feature type="transmembrane region" description="Helical" evidence="1">
    <location>
        <begin position="97"/>
        <end position="118"/>
    </location>
</feature>
<organism evidence="2 3">
    <name type="scientific">Rhodococcus oryzae</name>
    <dbReference type="NCBI Taxonomy" id="2571143"/>
    <lineage>
        <taxon>Bacteria</taxon>
        <taxon>Bacillati</taxon>
        <taxon>Actinomycetota</taxon>
        <taxon>Actinomycetes</taxon>
        <taxon>Mycobacteriales</taxon>
        <taxon>Nocardiaceae</taxon>
        <taxon>Rhodococcus</taxon>
    </lineage>
</organism>
<dbReference type="InterPro" id="IPR021354">
    <property type="entry name" value="DUF2975"/>
</dbReference>
<dbReference type="RefSeq" id="WP_136911232.1">
    <property type="nucleotide sequence ID" value="NZ_SUMD01000009.1"/>
</dbReference>
<accession>A0ABY2RGM4</accession>
<feature type="transmembrane region" description="Helical" evidence="1">
    <location>
        <begin position="130"/>
        <end position="148"/>
    </location>
</feature>
<keyword evidence="1" id="KW-0812">Transmembrane</keyword>
<sequence>MTTIHTYRPSRSDIVGMWAFLGAGVVIAGGAVAAAVLRIIEVLPNHDVQVGARFSGTVAEAPIGPDGTALPVMLDRATITAESLPTASLVALVIEQVAAALTIVVVVTCLVILSRSVMRGQVFSRRNTRLVTTAGFTGLIGFAAVPFFGNMAANGAFAGLSDGTFDNVVMSVDLTPLILIAFIAAMAGVVFAIGDRLQRDTEGLV</sequence>
<comment type="caution">
    <text evidence="2">The sequence shown here is derived from an EMBL/GenBank/DDBJ whole genome shotgun (WGS) entry which is preliminary data.</text>
</comment>
<dbReference type="Pfam" id="PF11188">
    <property type="entry name" value="DUF2975"/>
    <property type="match status" value="1"/>
</dbReference>
<dbReference type="EMBL" id="SUMD01000009">
    <property type="protein sequence ID" value="TJZ76083.1"/>
    <property type="molecule type" value="Genomic_DNA"/>
</dbReference>